<organism evidence="5 6">
    <name type="scientific">Mucor saturninus</name>
    <dbReference type="NCBI Taxonomy" id="64648"/>
    <lineage>
        <taxon>Eukaryota</taxon>
        <taxon>Fungi</taxon>
        <taxon>Fungi incertae sedis</taxon>
        <taxon>Mucoromycota</taxon>
        <taxon>Mucoromycotina</taxon>
        <taxon>Mucoromycetes</taxon>
        <taxon>Mucorales</taxon>
        <taxon>Mucorineae</taxon>
        <taxon>Mucoraceae</taxon>
        <taxon>Mucor</taxon>
    </lineage>
</organism>
<evidence type="ECO:0000256" key="3">
    <source>
        <dbReference type="SAM" id="Phobius"/>
    </source>
</evidence>
<feature type="compositionally biased region" description="Basic and acidic residues" evidence="2">
    <location>
        <begin position="201"/>
        <end position="248"/>
    </location>
</feature>
<dbReference type="PANTHER" id="PTHR47052">
    <property type="entry name" value="CONSERVED SERINE PROLINE-RICH PROTEIN (AFU_ORTHOLOGUE AFUA_2G01790)"/>
    <property type="match status" value="1"/>
</dbReference>
<dbReference type="Pfam" id="PF02839">
    <property type="entry name" value="CBM_5_12"/>
    <property type="match status" value="1"/>
</dbReference>
<keyword evidence="3" id="KW-0472">Membrane</keyword>
<dbReference type="InterPro" id="IPR035892">
    <property type="entry name" value="C2_domain_sf"/>
</dbReference>
<dbReference type="PANTHER" id="PTHR47052:SF3">
    <property type="entry name" value="INGRESSION PROTEIN 1"/>
    <property type="match status" value="1"/>
</dbReference>
<dbReference type="InterPro" id="IPR052981">
    <property type="entry name" value="Ingression_C2_domain"/>
</dbReference>
<dbReference type="PROSITE" id="PS50004">
    <property type="entry name" value="C2"/>
    <property type="match status" value="1"/>
</dbReference>
<feature type="domain" description="C2" evidence="4">
    <location>
        <begin position="1"/>
        <end position="108"/>
    </location>
</feature>
<dbReference type="GO" id="GO:0005576">
    <property type="term" value="C:extracellular region"/>
    <property type="evidence" value="ECO:0007669"/>
    <property type="project" value="InterPro"/>
</dbReference>
<dbReference type="SMART" id="SM00239">
    <property type="entry name" value="C2"/>
    <property type="match status" value="1"/>
</dbReference>
<dbReference type="InterPro" id="IPR000008">
    <property type="entry name" value="C2_dom"/>
</dbReference>
<dbReference type="OrthoDB" id="270970at2759"/>
<gene>
    <name evidence="5" type="ORF">INT47_002078</name>
</gene>
<feature type="region of interest" description="Disordered" evidence="2">
    <location>
        <begin position="198"/>
        <end position="311"/>
    </location>
</feature>
<feature type="compositionally biased region" description="Acidic residues" evidence="2">
    <location>
        <begin position="249"/>
        <end position="265"/>
    </location>
</feature>
<name>A0A8H7R1G9_9FUNG</name>
<feature type="transmembrane region" description="Helical" evidence="3">
    <location>
        <begin position="168"/>
        <end position="188"/>
    </location>
</feature>
<dbReference type="InterPro" id="IPR003610">
    <property type="entry name" value="CBM5/12"/>
</dbReference>
<keyword evidence="3" id="KW-0812">Transmembrane</keyword>
<dbReference type="SUPFAM" id="SSF51055">
    <property type="entry name" value="Carbohydrate binding domain"/>
    <property type="match status" value="1"/>
</dbReference>
<keyword evidence="1" id="KW-0378">Hydrolase</keyword>
<evidence type="ECO:0000256" key="1">
    <source>
        <dbReference type="ARBA" id="ARBA00022801"/>
    </source>
</evidence>
<dbReference type="Gene3D" id="2.60.40.150">
    <property type="entry name" value="C2 domain"/>
    <property type="match status" value="1"/>
</dbReference>
<dbReference type="AlphaFoldDB" id="A0A8H7R1G9"/>
<dbReference type="GO" id="GO:0004553">
    <property type="term" value="F:hydrolase activity, hydrolyzing O-glycosyl compounds"/>
    <property type="evidence" value="ECO:0007669"/>
    <property type="project" value="InterPro"/>
</dbReference>
<keyword evidence="3" id="KW-1133">Transmembrane helix</keyword>
<keyword evidence="6" id="KW-1185">Reference proteome</keyword>
<protein>
    <recommendedName>
        <fullName evidence="4">C2 domain-containing protein</fullName>
    </recommendedName>
</protein>
<dbReference type="GO" id="GO:0030246">
    <property type="term" value="F:carbohydrate binding"/>
    <property type="evidence" value="ECO:0007669"/>
    <property type="project" value="InterPro"/>
</dbReference>
<dbReference type="SUPFAM" id="SSF49562">
    <property type="entry name" value="C2 domain (Calcium/lipid-binding domain, CaLB)"/>
    <property type="match status" value="1"/>
</dbReference>
<dbReference type="Gene3D" id="2.10.10.20">
    <property type="entry name" value="Carbohydrate-binding module superfamily 5/12"/>
    <property type="match status" value="1"/>
</dbReference>
<dbReference type="CDD" id="cd12214">
    <property type="entry name" value="ChiA1_BD"/>
    <property type="match status" value="1"/>
</dbReference>
<evidence type="ECO:0000313" key="6">
    <source>
        <dbReference type="Proteomes" id="UP000603453"/>
    </source>
</evidence>
<dbReference type="GO" id="GO:0005975">
    <property type="term" value="P:carbohydrate metabolic process"/>
    <property type="evidence" value="ECO:0007669"/>
    <property type="project" value="InterPro"/>
</dbReference>
<proteinExistence type="predicted"/>
<reference evidence="5" key="1">
    <citation type="submission" date="2020-12" db="EMBL/GenBank/DDBJ databases">
        <title>Metabolic potential, ecology and presence of endohyphal bacteria is reflected in genomic diversity of Mucoromycotina.</title>
        <authorList>
            <person name="Muszewska A."/>
            <person name="Okrasinska A."/>
            <person name="Steczkiewicz K."/>
            <person name="Drgas O."/>
            <person name="Orlowska M."/>
            <person name="Perlinska-Lenart U."/>
            <person name="Aleksandrzak-Piekarczyk T."/>
            <person name="Szatraj K."/>
            <person name="Zielenkiewicz U."/>
            <person name="Pilsyk S."/>
            <person name="Malc E."/>
            <person name="Mieczkowski P."/>
            <person name="Kruszewska J.S."/>
            <person name="Biernat P."/>
            <person name="Pawlowska J."/>
        </authorList>
    </citation>
    <scope>NUCLEOTIDE SEQUENCE</scope>
    <source>
        <strain evidence="5">WA0000017839</strain>
    </source>
</reference>
<feature type="compositionally biased region" description="Basic and acidic residues" evidence="2">
    <location>
        <begin position="266"/>
        <end position="288"/>
    </location>
</feature>
<comment type="caution">
    <text evidence="5">The sequence shown here is derived from an EMBL/GenBank/DDBJ whole genome shotgun (WGS) entry which is preliminary data.</text>
</comment>
<dbReference type="SMART" id="SM00495">
    <property type="entry name" value="ChtBD3"/>
    <property type="match status" value="1"/>
</dbReference>
<accession>A0A8H7R1G9</accession>
<evidence type="ECO:0000256" key="2">
    <source>
        <dbReference type="SAM" id="MobiDB-lite"/>
    </source>
</evidence>
<dbReference type="InterPro" id="IPR036573">
    <property type="entry name" value="CBM_sf_5/12"/>
</dbReference>
<dbReference type="Proteomes" id="UP000603453">
    <property type="component" value="Unassembled WGS sequence"/>
</dbReference>
<evidence type="ECO:0000259" key="4">
    <source>
        <dbReference type="PROSITE" id="PS50004"/>
    </source>
</evidence>
<dbReference type="EMBL" id="JAEPRD010000058">
    <property type="protein sequence ID" value="KAG2202646.1"/>
    <property type="molecule type" value="Genomic_DNA"/>
</dbReference>
<dbReference type="Pfam" id="PF00168">
    <property type="entry name" value="C2"/>
    <property type="match status" value="1"/>
</dbReference>
<sequence>MLCESETSLSIHVRSATELISVQTFGKQDPFFQFALNYEDKDSFLKTFTHKNAGETATWDQTFTVPLNGEPDLFVEILDEESSVDEVIGFAAIPINQVVFAEGAYLNGLFELFDTKGERAGFVNLQLAAQGFPNSRTPDFNCEPVQGQSYVHDGHCARMKSSEKKATGVTVAGGLLGVGLAIGAGFLAKKLYDDQQEEEEAQRLQEEEAQRLQEEEDAARREEEEKLQQEREEFEQERARFESEKAERYEEEANEEEANEEEDCERESRCHEHDGEECDGDHSYERRNSSSSNDDDDESAEKWDPVGTYAAGDRVKYHGQVYVCLQDHTTNPTWQPSVAHSLWQTE</sequence>
<evidence type="ECO:0000313" key="5">
    <source>
        <dbReference type="EMBL" id="KAG2202646.1"/>
    </source>
</evidence>